<reference evidence="2 3" key="1">
    <citation type="journal article" date="2019" name="Sci. Data">
        <title>Hybrid genome assembly and annotation of Danionella translucida.</title>
        <authorList>
            <person name="Kadobianskyi M."/>
            <person name="Schulze L."/>
            <person name="Schuelke M."/>
            <person name="Judkewitz B."/>
        </authorList>
    </citation>
    <scope>NUCLEOTIDE SEQUENCE [LARGE SCALE GENOMIC DNA]</scope>
    <source>
        <strain evidence="2 3">Bolton</strain>
    </source>
</reference>
<proteinExistence type="predicted"/>
<sequence length="239" mass="26546">MAVVPLGSLSGLFALPALPWSSLDTTLSPTWVSLSMVNSGARFSESIDNVLARLASHEDFWARAHTTFSGAIPSRSYFPNPLPPPVFVNPIYPPFAPLVTPASLMPHQNLNFPPACMPEERPPVFVGFANLPVAVETSRRRGSKKRVGSRHSRTKMWLDNILDDVFKNVDFTAADGEIVDMLDSYLHKFEGKTEISEILSQPDLPPPATNPSRKRKRPSHNNTSESFDVPQKRSRPQLF</sequence>
<comment type="caution">
    <text evidence="2">The sequence shown here is derived from an EMBL/GenBank/DDBJ whole genome shotgun (WGS) entry which is preliminary data.</text>
</comment>
<keyword evidence="3" id="KW-1185">Reference proteome</keyword>
<feature type="region of interest" description="Disordered" evidence="1">
    <location>
        <begin position="197"/>
        <end position="239"/>
    </location>
</feature>
<gene>
    <name evidence="2" type="ORF">DNTS_010977</name>
</gene>
<dbReference type="AlphaFoldDB" id="A0A553QJA2"/>
<accession>A0A553QJA2</accession>
<organism evidence="2 3">
    <name type="scientific">Danionella cerebrum</name>
    <dbReference type="NCBI Taxonomy" id="2873325"/>
    <lineage>
        <taxon>Eukaryota</taxon>
        <taxon>Metazoa</taxon>
        <taxon>Chordata</taxon>
        <taxon>Craniata</taxon>
        <taxon>Vertebrata</taxon>
        <taxon>Euteleostomi</taxon>
        <taxon>Actinopterygii</taxon>
        <taxon>Neopterygii</taxon>
        <taxon>Teleostei</taxon>
        <taxon>Ostariophysi</taxon>
        <taxon>Cypriniformes</taxon>
        <taxon>Danionidae</taxon>
        <taxon>Danioninae</taxon>
        <taxon>Danionella</taxon>
    </lineage>
</organism>
<dbReference type="Proteomes" id="UP000316079">
    <property type="component" value="Unassembled WGS sequence"/>
</dbReference>
<name>A0A553QJA2_9TELE</name>
<evidence type="ECO:0000256" key="1">
    <source>
        <dbReference type="SAM" id="MobiDB-lite"/>
    </source>
</evidence>
<dbReference type="EMBL" id="SRMA01025886">
    <property type="protein sequence ID" value="TRY90010.1"/>
    <property type="molecule type" value="Genomic_DNA"/>
</dbReference>
<protein>
    <submittedName>
        <fullName evidence="2">Uncharacterized protein</fullName>
    </submittedName>
</protein>
<evidence type="ECO:0000313" key="2">
    <source>
        <dbReference type="EMBL" id="TRY90010.1"/>
    </source>
</evidence>
<evidence type="ECO:0000313" key="3">
    <source>
        <dbReference type="Proteomes" id="UP000316079"/>
    </source>
</evidence>